<dbReference type="Gene3D" id="1.20.1720.10">
    <property type="entry name" value="Multidrug resistance protein D"/>
    <property type="match status" value="1"/>
</dbReference>
<dbReference type="InterPro" id="IPR036259">
    <property type="entry name" value="MFS_trans_sf"/>
</dbReference>
<feature type="transmembrane region" description="Helical" evidence="7">
    <location>
        <begin position="305"/>
        <end position="323"/>
    </location>
</feature>
<gene>
    <name evidence="9" type="ORF">BSZ37_12265</name>
</gene>
<keyword evidence="4 7" id="KW-0812">Transmembrane</keyword>
<dbReference type="Gene3D" id="1.20.1250.20">
    <property type="entry name" value="MFS general substrate transporter like domains"/>
    <property type="match status" value="1"/>
</dbReference>
<dbReference type="GO" id="GO:0022857">
    <property type="term" value="F:transmembrane transporter activity"/>
    <property type="evidence" value="ECO:0007669"/>
    <property type="project" value="InterPro"/>
</dbReference>
<evidence type="ECO:0000256" key="1">
    <source>
        <dbReference type="ARBA" id="ARBA00003279"/>
    </source>
</evidence>
<keyword evidence="6 7" id="KW-0472">Membrane</keyword>
<proteinExistence type="inferred from homology"/>
<evidence type="ECO:0000259" key="8">
    <source>
        <dbReference type="PROSITE" id="PS50850"/>
    </source>
</evidence>
<evidence type="ECO:0000313" key="10">
    <source>
        <dbReference type="Proteomes" id="UP000216339"/>
    </source>
</evidence>
<dbReference type="InterPro" id="IPR011701">
    <property type="entry name" value="MFS"/>
</dbReference>
<comment type="caution">
    <text evidence="9">The sequence shown here is derived from an EMBL/GenBank/DDBJ whole genome shotgun (WGS) entry which is preliminary data.</text>
</comment>
<dbReference type="PRINTS" id="PR01035">
    <property type="entry name" value="TCRTETA"/>
</dbReference>
<dbReference type="OrthoDB" id="9807274at2"/>
<evidence type="ECO:0000256" key="6">
    <source>
        <dbReference type="ARBA" id="ARBA00023136"/>
    </source>
</evidence>
<feature type="transmembrane region" description="Helical" evidence="7">
    <location>
        <begin position="12"/>
        <end position="36"/>
    </location>
</feature>
<feature type="transmembrane region" description="Helical" evidence="7">
    <location>
        <begin position="364"/>
        <end position="384"/>
    </location>
</feature>
<feature type="transmembrane region" description="Helical" evidence="7">
    <location>
        <begin position="232"/>
        <end position="251"/>
    </location>
</feature>
<keyword evidence="5 7" id="KW-1133">Transmembrane helix</keyword>
<comment type="subcellular location">
    <subcellularLocation>
        <location evidence="2">Membrane</location>
        <topology evidence="2">Multi-pass membrane protein</topology>
    </subcellularLocation>
</comment>
<dbReference type="PANTHER" id="PTHR23501:SF190">
    <property type="entry name" value="MAJOR FACILITATOR SUPERFAMILY MFS_1"/>
    <property type="match status" value="1"/>
</dbReference>
<feature type="transmembrane region" description="Helical" evidence="7">
    <location>
        <begin position="429"/>
        <end position="449"/>
    </location>
</feature>
<feature type="transmembrane region" description="Helical" evidence="7">
    <location>
        <begin position="141"/>
        <end position="161"/>
    </location>
</feature>
<comment type="similarity">
    <text evidence="3">Belongs to the major facilitator superfamily. TCR/Tet family.</text>
</comment>
<comment type="function">
    <text evidence="1">Resistance to tetracycline by an active tetracycline efflux. This is an energy-dependent process that decreases the accumulation of the antibiotic in whole cells. This protein functions as a metal-tetracycline/H(+) antiporter.</text>
</comment>
<dbReference type="PROSITE" id="PS00216">
    <property type="entry name" value="SUGAR_TRANSPORT_1"/>
    <property type="match status" value="1"/>
</dbReference>
<feature type="transmembrane region" description="Helical" evidence="7">
    <location>
        <begin position="396"/>
        <end position="417"/>
    </location>
</feature>
<feature type="transmembrane region" description="Helical" evidence="7">
    <location>
        <begin position="167"/>
        <end position="188"/>
    </location>
</feature>
<evidence type="ECO:0000256" key="4">
    <source>
        <dbReference type="ARBA" id="ARBA00022692"/>
    </source>
</evidence>
<feature type="transmembrane region" description="Helical" evidence="7">
    <location>
        <begin position="84"/>
        <end position="105"/>
    </location>
</feature>
<dbReference type="PANTHER" id="PTHR23501">
    <property type="entry name" value="MAJOR FACILITATOR SUPERFAMILY"/>
    <property type="match status" value="1"/>
</dbReference>
<keyword evidence="10" id="KW-1185">Reference proteome</keyword>
<organism evidence="9 10">
    <name type="scientific">Rubrivirga marina</name>
    <dbReference type="NCBI Taxonomy" id="1196024"/>
    <lineage>
        <taxon>Bacteria</taxon>
        <taxon>Pseudomonadati</taxon>
        <taxon>Rhodothermota</taxon>
        <taxon>Rhodothermia</taxon>
        <taxon>Rhodothermales</taxon>
        <taxon>Rubricoccaceae</taxon>
        <taxon>Rubrivirga</taxon>
    </lineage>
</organism>
<feature type="transmembrane region" description="Helical" evidence="7">
    <location>
        <begin position="335"/>
        <end position="358"/>
    </location>
</feature>
<feature type="transmembrane region" description="Helical" evidence="7">
    <location>
        <begin position="200"/>
        <end position="220"/>
    </location>
</feature>
<dbReference type="InterPro" id="IPR020846">
    <property type="entry name" value="MFS_dom"/>
</dbReference>
<dbReference type="InterPro" id="IPR001958">
    <property type="entry name" value="Tet-R_TetA/multi-R_MdtG-like"/>
</dbReference>
<evidence type="ECO:0000313" key="9">
    <source>
        <dbReference type="EMBL" id="PAP77147.1"/>
    </source>
</evidence>
<protein>
    <recommendedName>
        <fullName evidence="8">Major facilitator superfamily (MFS) profile domain-containing protein</fullName>
    </recommendedName>
</protein>
<name>A0A271J1F8_9BACT</name>
<dbReference type="InterPro" id="IPR005829">
    <property type="entry name" value="Sugar_transporter_CS"/>
</dbReference>
<evidence type="ECO:0000256" key="3">
    <source>
        <dbReference type="ARBA" id="ARBA00007520"/>
    </source>
</evidence>
<feature type="transmembrane region" description="Helical" evidence="7">
    <location>
        <begin position="272"/>
        <end position="293"/>
    </location>
</feature>
<feature type="domain" description="Major facilitator superfamily (MFS) profile" evidence="8">
    <location>
        <begin position="13"/>
        <end position="454"/>
    </location>
</feature>
<sequence length="454" mass="45898">MSETVHSDPPRRLLGVLFLGTLLAALDIAVVGPALPALREAFGLTERAVAWTFTAFVLANLAGLPVMAALADRVGRRRVYLTDVALFAVGTLVVALAPSFGVLLVGRVIQGFGASGIFPVATAVIGDAYPPERRGRAVGMLGAVFGIAFLIGPAVGGVLLAVASWRWLFALSLPLALVVWVLSARTLPESRAPEPRPFDAAGIVTLTALLAALVVGLSGLDASSFTEALAESVVWGPLVLAAALVPVLVRVERRAEAPLLRPGLVSRRPVQAACALAVGAGIVEATFVLLSSYAVSAFGVEGSTASYLLLLLVAGVTVGAPVAGRLLDRVGARPVVTVATLLVAAGMGAVSLAPSLAIHLVGTVVLGLGLSGILGSSLAYILLAEAGADERAVAQGLSTIFLSIGQLVGAATLASLATSAATTVGGYRMGFGVIAVGAVALSALARWLLTPRAV</sequence>
<reference evidence="9 10" key="1">
    <citation type="submission" date="2016-11" db="EMBL/GenBank/DDBJ databases">
        <title>Study of marine rhodopsin-containing bacteria.</title>
        <authorList>
            <person name="Yoshizawa S."/>
            <person name="Kumagai Y."/>
            <person name="Kogure K."/>
        </authorList>
    </citation>
    <scope>NUCLEOTIDE SEQUENCE [LARGE SCALE GENOMIC DNA]</scope>
    <source>
        <strain evidence="9 10">SAORIC-28</strain>
    </source>
</reference>
<dbReference type="Pfam" id="PF07690">
    <property type="entry name" value="MFS_1"/>
    <property type="match status" value="2"/>
</dbReference>
<evidence type="ECO:0000256" key="5">
    <source>
        <dbReference type="ARBA" id="ARBA00022989"/>
    </source>
</evidence>
<feature type="transmembrane region" description="Helical" evidence="7">
    <location>
        <begin position="111"/>
        <end position="129"/>
    </location>
</feature>
<dbReference type="EMBL" id="MQWD01000001">
    <property type="protein sequence ID" value="PAP77147.1"/>
    <property type="molecule type" value="Genomic_DNA"/>
</dbReference>
<feature type="transmembrane region" description="Helical" evidence="7">
    <location>
        <begin position="48"/>
        <end position="72"/>
    </location>
</feature>
<dbReference type="AlphaFoldDB" id="A0A271J1F8"/>
<dbReference type="GO" id="GO:0005886">
    <property type="term" value="C:plasma membrane"/>
    <property type="evidence" value="ECO:0007669"/>
    <property type="project" value="TreeGrafter"/>
</dbReference>
<dbReference type="CDD" id="cd17321">
    <property type="entry name" value="MFS_MMR_MDR_like"/>
    <property type="match status" value="1"/>
</dbReference>
<accession>A0A271J1F8</accession>
<dbReference type="RefSeq" id="WP_095510813.1">
    <property type="nucleotide sequence ID" value="NZ_MQWD01000001.1"/>
</dbReference>
<evidence type="ECO:0000256" key="7">
    <source>
        <dbReference type="SAM" id="Phobius"/>
    </source>
</evidence>
<dbReference type="PROSITE" id="PS50850">
    <property type="entry name" value="MFS"/>
    <property type="match status" value="1"/>
</dbReference>
<evidence type="ECO:0000256" key="2">
    <source>
        <dbReference type="ARBA" id="ARBA00004141"/>
    </source>
</evidence>
<dbReference type="Proteomes" id="UP000216339">
    <property type="component" value="Unassembled WGS sequence"/>
</dbReference>
<dbReference type="SUPFAM" id="SSF103473">
    <property type="entry name" value="MFS general substrate transporter"/>
    <property type="match status" value="1"/>
</dbReference>